<evidence type="ECO:0000256" key="1">
    <source>
        <dbReference type="ARBA" id="ARBA00000885"/>
    </source>
</evidence>
<evidence type="ECO:0000256" key="4">
    <source>
        <dbReference type="ARBA" id="ARBA00022490"/>
    </source>
</evidence>
<dbReference type="GO" id="GO:0005737">
    <property type="term" value="C:cytoplasm"/>
    <property type="evidence" value="ECO:0007669"/>
    <property type="project" value="UniProtKB-SubCell"/>
</dbReference>
<comment type="catalytic activity">
    <reaction evidence="1 8">
        <text>S-ubiquitinyl-[E2 ubiquitin-conjugating enzyme]-L-cysteine + [acceptor protein]-L-lysine = [E2 ubiquitin-conjugating enzyme]-L-cysteine + N(6)-ubiquitinyl-[acceptor protein]-L-lysine.</text>
        <dbReference type="EC" id="2.3.2.26"/>
    </reaction>
</comment>
<feature type="domain" description="C2" evidence="12">
    <location>
        <begin position="11"/>
        <end position="130"/>
    </location>
</feature>
<dbReference type="PROSITE" id="PS50004">
    <property type="entry name" value="C2"/>
    <property type="match status" value="1"/>
</dbReference>
<sequence length="805" mass="91196">MSPVPSSYPSITHLALFPFSSSPSANRLHSIKLTVLAASGLVKRDLFSLPNPFAVITTDGSDLRQTTVFKRTLTPYWNETFELAVRDSSKIQIQVFDQRKFKRNDQGCLGSVSIKVGDVLDPAKNLDLLPGADGQFVHGRLMFSLSTEGQESSRSSQLPQQLDLASSLNDMHISPSSQPSTGGSSTLPTRSRSSQPHITPYNRDGPLAPPTAHHHLQPSHSFSSLPSRNAETPSLQRIPHHPDPVPHPRQPAEQPPVARGEDLPPGWEQRYDPRGRPYYVDHNTRSTTWTRPPSHPSPALAPHNPAANQATEEVLTPNTTNADGTYADVRLPLGWEERRAADGRPYFVDHHTRTTTWNDPRRTSASAAAATTTALANRAALGPLPSGWEMRMTSTRRIYFVDHNTRTTTWDDPRLPSAVDADAPQYKRDYRRKVVYFRGQPSMRVIADAKCDVRVRRGWVFEDSFAAIMRFRPDDLRKRLMVKFEGEDALDYGGVSREWFFLLSHEMFNPSYGLFEYSAHDNYTLQINPASGVNPEHLDYFKFIGRVLGLAVFHHRFLDAYFVPGFYKVVLGKRVNLKDLEAVDYELYKGLTWMLDNDITDVLEESFSVTEDRFGEHVIVELKAGGADLPVTEANKEEYVDLVVSHRIAGRISEQFRAFMEGLGDVLPLDLLRVFDEHELELLIGGMTEIDMDDWTRFTDYRGYEKTDRVIEWFWACLRSWPTERKARLLQFTTGTSRVPVNGFKDLQGSDGPRRFTIEKSGDPSGLPRSHTCFNRLDLPPYEDYESLERKLRFAIEETEGFGQE</sequence>
<reference evidence="15" key="2">
    <citation type="journal article" date="2020" name="Nat. Commun.">
        <title>Large-scale genome sequencing of mycorrhizal fungi provides insights into the early evolution of symbiotic traits.</title>
        <authorList>
            <person name="Miyauchi S."/>
            <person name="Kiss E."/>
            <person name="Kuo A."/>
            <person name="Drula E."/>
            <person name="Kohler A."/>
            <person name="Sanchez-Garcia M."/>
            <person name="Morin E."/>
            <person name="Andreopoulos B."/>
            <person name="Barry K.W."/>
            <person name="Bonito G."/>
            <person name="Buee M."/>
            <person name="Carver A."/>
            <person name="Chen C."/>
            <person name="Cichocki N."/>
            <person name="Clum A."/>
            <person name="Culley D."/>
            <person name="Crous P.W."/>
            <person name="Fauchery L."/>
            <person name="Girlanda M."/>
            <person name="Hayes R.D."/>
            <person name="Keri Z."/>
            <person name="LaButti K."/>
            <person name="Lipzen A."/>
            <person name="Lombard V."/>
            <person name="Magnuson J."/>
            <person name="Maillard F."/>
            <person name="Murat C."/>
            <person name="Nolan M."/>
            <person name="Ohm R.A."/>
            <person name="Pangilinan J."/>
            <person name="Pereira M.F."/>
            <person name="Perotto S."/>
            <person name="Peter M."/>
            <person name="Pfister S."/>
            <person name="Riley R."/>
            <person name="Sitrit Y."/>
            <person name="Stielow J.B."/>
            <person name="Szollosi G."/>
            <person name="Zifcakova L."/>
            <person name="Stursova M."/>
            <person name="Spatafora J.W."/>
            <person name="Tedersoo L."/>
            <person name="Vaario L.M."/>
            <person name="Yamada A."/>
            <person name="Yan M."/>
            <person name="Wang P."/>
            <person name="Xu J."/>
            <person name="Bruns T."/>
            <person name="Baldrian P."/>
            <person name="Vilgalys R."/>
            <person name="Dunand C."/>
            <person name="Henrissat B."/>
            <person name="Grigoriev I.V."/>
            <person name="Hibbett D."/>
            <person name="Nagy L.G."/>
            <person name="Martin F.M."/>
        </authorList>
    </citation>
    <scope>NUCLEOTIDE SEQUENCE</scope>
    <source>
        <strain evidence="15">Prilba</strain>
    </source>
</reference>
<dbReference type="InterPro" id="IPR036020">
    <property type="entry name" value="WW_dom_sf"/>
</dbReference>
<dbReference type="Pfam" id="PF00397">
    <property type="entry name" value="WW"/>
    <property type="match status" value="3"/>
</dbReference>
<feature type="compositionally biased region" description="Low complexity" evidence="11">
    <location>
        <begin position="174"/>
        <end position="196"/>
    </location>
</feature>
<dbReference type="EC" id="2.3.2.26" evidence="8"/>
<dbReference type="InterPro" id="IPR000008">
    <property type="entry name" value="C2_dom"/>
</dbReference>
<dbReference type="SUPFAM" id="SSF51045">
    <property type="entry name" value="WW domain"/>
    <property type="match status" value="3"/>
</dbReference>
<dbReference type="Gene3D" id="2.60.40.150">
    <property type="entry name" value="C2 domain"/>
    <property type="match status" value="1"/>
</dbReference>
<evidence type="ECO:0000256" key="2">
    <source>
        <dbReference type="ARBA" id="ARBA00004496"/>
    </source>
</evidence>
<dbReference type="FunFam" id="3.30.2160.10:FF:000001">
    <property type="entry name" value="E3 ubiquitin-protein ligase NEDD4-like"/>
    <property type="match status" value="1"/>
</dbReference>
<dbReference type="AlphaFoldDB" id="A0A9P5JX42"/>
<dbReference type="Gene3D" id="3.90.1750.10">
    <property type="entry name" value="Hect, E3 ligase catalytic domains"/>
    <property type="match status" value="1"/>
</dbReference>
<feature type="active site" description="Glycyl thioester intermediate" evidence="9 10">
    <location>
        <position position="773"/>
    </location>
</feature>
<keyword evidence="16" id="KW-1185">Reference proteome</keyword>
<evidence type="ECO:0000256" key="7">
    <source>
        <dbReference type="ARBA" id="ARBA00022786"/>
    </source>
</evidence>
<feature type="domain" description="WW" evidence="13">
    <location>
        <begin position="329"/>
        <end position="362"/>
    </location>
</feature>
<dbReference type="Gene3D" id="2.20.70.10">
    <property type="match status" value="2"/>
</dbReference>
<feature type="domain" description="WW" evidence="13">
    <location>
        <begin position="261"/>
        <end position="294"/>
    </location>
</feature>
<keyword evidence="7 8" id="KW-0833">Ubl conjugation pathway</keyword>
<dbReference type="InterPro" id="IPR035983">
    <property type="entry name" value="Hect_E3_ubiquitin_ligase"/>
</dbReference>
<name>A0A9P5JX42_9AGAM</name>
<dbReference type="FunFam" id="3.30.2410.10:FF:000001">
    <property type="entry name" value="E3 ubiquitin-protein ligase NEDD4-like"/>
    <property type="match status" value="1"/>
</dbReference>
<dbReference type="CDD" id="cd00078">
    <property type="entry name" value="HECTc"/>
    <property type="match status" value="1"/>
</dbReference>
<protein>
    <recommendedName>
        <fullName evidence="8">E3 ubiquitin-protein ligase</fullName>
        <ecNumber evidence="8">2.3.2.26</ecNumber>
    </recommendedName>
</protein>
<dbReference type="InterPro" id="IPR001202">
    <property type="entry name" value="WW_dom"/>
</dbReference>
<evidence type="ECO:0000259" key="12">
    <source>
        <dbReference type="PROSITE" id="PS50004"/>
    </source>
</evidence>
<evidence type="ECO:0000256" key="3">
    <source>
        <dbReference type="ARBA" id="ARBA00004906"/>
    </source>
</evidence>
<dbReference type="InterPro" id="IPR000569">
    <property type="entry name" value="HECT_dom"/>
</dbReference>
<evidence type="ECO:0000313" key="15">
    <source>
        <dbReference type="EMBL" id="KAF8469823.1"/>
    </source>
</evidence>
<reference evidence="15" key="1">
    <citation type="submission" date="2019-10" db="EMBL/GenBank/DDBJ databases">
        <authorList>
            <consortium name="DOE Joint Genome Institute"/>
            <person name="Kuo A."/>
            <person name="Miyauchi S."/>
            <person name="Kiss E."/>
            <person name="Drula E."/>
            <person name="Kohler A."/>
            <person name="Sanchez-Garcia M."/>
            <person name="Andreopoulos B."/>
            <person name="Barry K.W."/>
            <person name="Bonito G."/>
            <person name="Buee M."/>
            <person name="Carver A."/>
            <person name="Chen C."/>
            <person name="Cichocki N."/>
            <person name="Clum A."/>
            <person name="Culley D."/>
            <person name="Crous P.W."/>
            <person name="Fauchery L."/>
            <person name="Girlanda M."/>
            <person name="Hayes R."/>
            <person name="Keri Z."/>
            <person name="LaButti K."/>
            <person name="Lipzen A."/>
            <person name="Lombard V."/>
            <person name="Magnuson J."/>
            <person name="Maillard F."/>
            <person name="Morin E."/>
            <person name="Murat C."/>
            <person name="Nolan M."/>
            <person name="Ohm R."/>
            <person name="Pangilinan J."/>
            <person name="Pereira M."/>
            <person name="Perotto S."/>
            <person name="Peter M."/>
            <person name="Riley R."/>
            <person name="Sitrit Y."/>
            <person name="Stielow B."/>
            <person name="Szollosi G."/>
            <person name="Zifcakova L."/>
            <person name="Stursova M."/>
            <person name="Spatafora J.W."/>
            <person name="Tedersoo L."/>
            <person name="Vaario L.-M."/>
            <person name="Yamada A."/>
            <person name="Yan M."/>
            <person name="Wang P."/>
            <person name="Xu J."/>
            <person name="Bruns T."/>
            <person name="Baldrian P."/>
            <person name="Vilgalys R."/>
            <person name="Henrissat B."/>
            <person name="Grigoriev I.V."/>
            <person name="Hibbett D."/>
            <person name="Nagy L.G."/>
            <person name="Martin F.M."/>
        </authorList>
    </citation>
    <scope>NUCLEOTIDE SEQUENCE</scope>
    <source>
        <strain evidence="15">Prilba</strain>
    </source>
</reference>
<dbReference type="FunFam" id="2.20.70.10:FF:000017">
    <property type="entry name" value="E3 ubiquitin-protein ligase"/>
    <property type="match status" value="1"/>
</dbReference>
<keyword evidence="6" id="KW-0677">Repeat</keyword>
<keyword evidence="5 8" id="KW-0808">Transferase</keyword>
<comment type="subcellular location">
    <subcellularLocation>
        <location evidence="2">Cytoplasm</location>
    </subcellularLocation>
</comment>
<dbReference type="PANTHER" id="PTHR11254">
    <property type="entry name" value="HECT DOMAIN UBIQUITIN-PROTEIN LIGASE"/>
    <property type="match status" value="1"/>
</dbReference>
<dbReference type="Pfam" id="PF00168">
    <property type="entry name" value="C2"/>
    <property type="match status" value="1"/>
</dbReference>
<dbReference type="PROSITE" id="PS50020">
    <property type="entry name" value="WW_DOMAIN_2"/>
    <property type="match status" value="3"/>
</dbReference>
<dbReference type="CDD" id="cd00201">
    <property type="entry name" value="WW"/>
    <property type="match status" value="3"/>
</dbReference>
<proteinExistence type="predicted"/>
<dbReference type="Pfam" id="PF00632">
    <property type="entry name" value="HECT"/>
    <property type="match status" value="1"/>
</dbReference>
<feature type="domain" description="WW" evidence="13">
    <location>
        <begin position="382"/>
        <end position="415"/>
    </location>
</feature>
<keyword evidence="4" id="KW-0963">Cytoplasm</keyword>
<evidence type="ECO:0000256" key="11">
    <source>
        <dbReference type="SAM" id="MobiDB-lite"/>
    </source>
</evidence>
<evidence type="ECO:0000259" key="13">
    <source>
        <dbReference type="PROSITE" id="PS50020"/>
    </source>
</evidence>
<dbReference type="SMART" id="SM00239">
    <property type="entry name" value="C2"/>
    <property type="match status" value="1"/>
</dbReference>
<dbReference type="Gene3D" id="3.30.2160.10">
    <property type="entry name" value="Hect, E3 ligase catalytic domain"/>
    <property type="match status" value="1"/>
</dbReference>
<comment type="caution">
    <text evidence="15">The sequence shown here is derived from an EMBL/GenBank/DDBJ whole genome shotgun (WGS) entry which is preliminary data.</text>
</comment>
<evidence type="ECO:0000256" key="8">
    <source>
        <dbReference type="PIRNR" id="PIRNR001569"/>
    </source>
</evidence>
<dbReference type="InterPro" id="IPR035892">
    <property type="entry name" value="C2_domain_sf"/>
</dbReference>
<dbReference type="FunFam" id="3.90.1750.10:FF:000079">
    <property type="entry name" value="E3 ubiquitin-protein ligase"/>
    <property type="match status" value="1"/>
</dbReference>
<dbReference type="GO" id="GO:0006511">
    <property type="term" value="P:ubiquitin-dependent protein catabolic process"/>
    <property type="evidence" value="ECO:0007669"/>
    <property type="project" value="InterPro"/>
</dbReference>
<dbReference type="GO" id="GO:0016567">
    <property type="term" value="P:protein ubiquitination"/>
    <property type="evidence" value="ECO:0007669"/>
    <property type="project" value="TreeGrafter"/>
</dbReference>
<organism evidence="15 16">
    <name type="scientific">Russula ochroleuca</name>
    <dbReference type="NCBI Taxonomy" id="152965"/>
    <lineage>
        <taxon>Eukaryota</taxon>
        <taxon>Fungi</taxon>
        <taxon>Dikarya</taxon>
        <taxon>Basidiomycota</taxon>
        <taxon>Agaricomycotina</taxon>
        <taxon>Agaricomycetes</taxon>
        <taxon>Russulales</taxon>
        <taxon>Russulaceae</taxon>
        <taxon>Russula</taxon>
    </lineage>
</organism>
<dbReference type="GO" id="GO:0061630">
    <property type="term" value="F:ubiquitin protein ligase activity"/>
    <property type="evidence" value="ECO:0007669"/>
    <property type="project" value="UniProtKB-EC"/>
</dbReference>
<evidence type="ECO:0000313" key="16">
    <source>
        <dbReference type="Proteomes" id="UP000759537"/>
    </source>
</evidence>
<feature type="domain" description="HECT" evidence="14">
    <location>
        <begin position="472"/>
        <end position="805"/>
    </location>
</feature>
<dbReference type="PIRSF" id="PIRSF001569">
    <property type="entry name" value="E3_ub_ligase_SMURF1"/>
    <property type="match status" value="1"/>
</dbReference>
<accession>A0A9P5JX42</accession>
<dbReference type="SUPFAM" id="SSF56204">
    <property type="entry name" value="Hect, E3 ligase catalytic domain"/>
    <property type="match status" value="1"/>
</dbReference>
<dbReference type="SMART" id="SM00456">
    <property type="entry name" value="WW"/>
    <property type="match status" value="3"/>
</dbReference>
<evidence type="ECO:0000256" key="9">
    <source>
        <dbReference type="PIRSR" id="PIRSR001569-1"/>
    </source>
</evidence>
<feature type="region of interest" description="Disordered" evidence="11">
    <location>
        <begin position="170"/>
        <end position="304"/>
    </location>
</feature>
<dbReference type="EMBL" id="WHVB01000027">
    <property type="protein sequence ID" value="KAF8469823.1"/>
    <property type="molecule type" value="Genomic_DNA"/>
</dbReference>
<evidence type="ECO:0000259" key="14">
    <source>
        <dbReference type="PROSITE" id="PS50237"/>
    </source>
</evidence>
<dbReference type="SMART" id="SM00119">
    <property type="entry name" value="HECTc"/>
    <property type="match status" value="1"/>
</dbReference>
<evidence type="ECO:0000256" key="5">
    <source>
        <dbReference type="ARBA" id="ARBA00022679"/>
    </source>
</evidence>
<dbReference type="PROSITE" id="PS50237">
    <property type="entry name" value="HECT"/>
    <property type="match status" value="1"/>
</dbReference>
<dbReference type="InterPro" id="IPR024928">
    <property type="entry name" value="E3_ub_ligase_SMURF1"/>
</dbReference>
<feature type="compositionally biased region" description="Polar residues" evidence="11">
    <location>
        <begin position="218"/>
        <end position="235"/>
    </location>
</feature>
<dbReference type="PANTHER" id="PTHR11254:SF440">
    <property type="entry name" value="E3 UBIQUITIN-PROTEIN LIGASE NEDD-4"/>
    <property type="match status" value="1"/>
</dbReference>
<dbReference type="SUPFAM" id="SSF49562">
    <property type="entry name" value="C2 domain (Calcium/lipid-binding domain, CaLB)"/>
    <property type="match status" value="1"/>
</dbReference>
<dbReference type="Gene3D" id="3.30.2410.10">
    <property type="entry name" value="Hect, E3 ligase catalytic domain"/>
    <property type="match status" value="1"/>
</dbReference>
<dbReference type="InterPro" id="IPR050409">
    <property type="entry name" value="E3_ubiq-protein_ligase"/>
</dbReference>
<evidence type="ECO:0000256" key="10">
    <source>
        <dbReference type="PROSITE-ProRule" id="PRU00104"/>
    </source>
</evidence>
<dbReference type="PROSITE" id="PS01159">
    <property type="entry name" value="WW_DOMAIN_1"/>
    <property type="match status" value="3"/>
</dbReference>
<dbReference type="Proteomes" id="UP000759537">
    <property type="component" value="Unassembled WGS sequence"/>
</dbReference>
<gene>
    <name evidence="15" type="ORF">DFH94DRAFT_795775</name>
</gene>
<comment type="pathway">
    <text evidence="3 8">Protein modification; protein ubiquitination.</text>
</comment>
<evidence type="ECO:0000256" key="6">
    <source>
        <dbReference type="ARBA" id="ARBA00022737"/>
    </source>
</evidence>
<dbReference type="OrthoDB" id="8068875at2759"/>